<keyword evidence="2" id="KW-1133">Transmembrane helix</keyword>
<name>A0A3B5QQ42_XIPMA</name>
<reference evidence="4" key="3">
    <citation type="submission" date="2025-08" db="UniProtKB">
        <authorList>
            <consortium name="Ensembl"/>
        </authorList>
    </citation>
    <scope>IDENTIFICATION</scope>
    <source>
        <strain evidence="4">JP 163 A</strain>
    </source>
</reference>
<dbReference type="SMART" id="SM00908">
    <property type="entry name" value="Gal-bind_lectin"/>
    <property type="match status" value="1"/>
</dbReference>
<evidence type="ECO:0000256" key="2">
    <source>
        <dbReference type="SAM" id="Phobius"/>
    </source>
</evidence>
<keyword evidence="2" id="KW-0472">Membrane</keyword>
<evidence type="ECO:0000259" key="3">
    <source>
        <dbReference type="SMART" id="SM00908"/>
    </source>
</evidence>
<organism evidence="4 5">
    <name type="scientific">Xiphophorus maculatus</name>
    <name type="common">Southern platyfish</name>
    <name type="synonym">Platypoecilus maculatus</name>
    <dbReference type="NCBI Taxonomy" id="8083"/>
    <lineage>
        <taxon>Eukaryota</taxon>
        <taxon>Metazoa</taxon>
        <taxon>Chordata</taxon>
        <taxon>Craniata</taxon>
        <taxon>Vertebrata</taxon>
        <taxon>Euteleostomi</taxon>
        <taxon>Actinopterygii</taxon>
        <taxon>Neopterygii</taxon>
        <taxon>Teleostei</taxon>
        <taxon>Neoteleostei</taxon>
        <taxon>Acanthomorphata</taxon>
        <taxon>Ovalentaria</taxon>
        <taxon>Atherinomorphae</taxon>
        <taxon>Cyprinodontiformes</taxon>
        <taxon>Poeciliidae</taxon>
        <taxon>Poeciliinae</taxon>
        <taxon>Xiphophorus</taxon>
    </lineage>
</organism>
<evidence type="ECO:0000313" key="5">
    <source>
        <dbReference type="Proteomes" id="UP000002852"/>
    </source>
</evidence>
<dbReference type="Proteomes" id="UP000002852">
    <property type="component" value="Unassembled WGS sequence"/>
</dbReference>
<reference evidence="5" key="2">
    <citation type="journal article" date="2013" name="Nat. Genet.">
        <title>The genome of the platyfish, Xiphophorus maculatus, provides insights into evolutionary adaptation and several complex traits.</title>
        <authorList>
            <person name="Schartl M."/>
            <person name="Walter R.B."/>
            <person name="Shen Y."/>
            <person name="Garcia T."/>
            <person name="Catchen J."/>
            <person name="Amores A."/>
            <person name="Braasch I."/>
            <person name="Chalopin D."/>
            <person name="Volff J.N."/>
            <person name="Lesch K.P."/>
            <person name="Bisazza A."/>
            <person name="Minx P."/>
            <person name="Hillier L."/>
            <person name="Wilson R.K."/>
            <person name="Fuerstenberg S."/>
            <person name="Boore J."/>
            <person name="Searle S."/>
            <person name="Postlethwait J.H."/>
            <person name="Warren W.C."/>
        </authorList>
    </citation>
    <scope>NUCLEOTIDE SEQUENCE [LARGE SCALE GENOMIC DNA]</scope>
    <source>
        <strain evidence="5">JP 163 A</strain>
    </source>
</reference>
<evidence type="ECO:0000313" key="4">
    <source>
        <dbReference type="Ensembl" id="ENSXMAP00000033238.1"/>
    </source>
</evidence>
<dbReference type="InterPro" id="IPR013320">
    <property type="entry name" value="ConA-like_dom_sf"/>
</dbReference>
<dbReference type="InterPro" id="IPR001079">
    <property type="entry name" value="Galectin_CRD"/>
</dbReference>
<proteinExistence type="predicted"/>
<dbReference type="SUPFAM" id="SSF49899">
    <property type="entry name" value="Concanavalin A-like lectins/glucanases"/>
    <property type="match status" value="1"/>
</dbReference>
<dbReference type="GO" id="GO:0030246">
    <property type="term" value="F:carbohydrate binding"/>
    <property type="evidence" value="ECO:0007669"/>
    <property type="project" value="UniProtKB-KW"/>
</dbReference>
<dbReference type="Gene3D" id="2.60.120.200">
    <property type="match status" value="1"/>
</dbReference>
<dbReference type="AlphaFoldDB" id="A0A3B5QQ42"/>
<keyword evidence="1" id="KW-0430">Lectin</keyword>
<evidence type="ECO:0000256" key="1">
    <source>
        <dbReference type="ARBA" id="ARBA00022734"/>
    </source>
</evidence>
<dbReference type="Ensembl" id="ENSXMAT00000036567.1">
    <property type="protein sequence ID" value="ENSXMAP00000033238.1"/>
    <property type="gene ID" value="ENSXMAG00000021515.1"/>
</dbReference>
<dbReference type="InParanoid" id="A0A3B5QQ42"/>
<keyword evidence="2" id="KW-0812">Transmembrane</keyword>
<keyword evidence="5" id="KW-1185">Reference proteome</keyword>
<feature type="transmembrane region" description="Helical" evidence="2">
    <location>
        <begin position="21"/>
        <end position="44"/>
    </location>
</feature>
<dbReference type="GeneTree" id="ENSGT00940000179768"/>
<reference evidence="5" key="1">
    <citation type="submission" date="2012-01" db="EMBL/GenBank/DDBJ databases">
        <authorList>
            <person name="Walter R."/>
            <person name="Schartl M."/>
            <person name="Warren W."/>
        </authorList>
    </citation>
    <scope>NUCLEOTIDE SEQUENCE [LARGE SCALE GENOMIC DNA]</scope>
    <source>
        <strain evidence="5">JP 163 A</strain>
    </source>
</reference>
<protein>
    <recommendedName>
        <fullName evidence="3">Galectin domain-containing protein</fullName>
    </recommendedName>
</protein>
<dbReference type="STRING" id="8083.ENSXMAP00000033238"/>
<sequence>MSRSFIRQMSFKVGQIMTVTGIPRILSFLFYVFVHCSFSVNIGIDENSLAVHLNPHFNWEGWQLIIQFTEAGFVMNLCGGSRFDFPNLLGVKKYTFFSFTEDVHIIRVEVK</sequence>
<accession>A0A3B5QQ42</accession>
<feature type="domain" description="Galectin" evidence="3">
    <location>
        <begin position="7"/>
        <end position="110"/>
    </location>
</feature>
<reference evidence="4" key="4">
    <citation type="submission" date="2025-09" db="UniProtKB">
        <authorList>
            <consortium name="Ensembl"/>
        </authorList>
    </citation>
    <scope>IDENTIFICATION</scope>
    <source>
        <strain evidence="4">JP 163 A</strain>
    </source>
</reference>